<dbReference type="EMBL" id="CP022098">
    <property type="protein sequence ID" value="ATB43705.1"/>
    <property type="molecule type" value="Genomic_DNA"/>
</dbReference>
<evidence type="ECO:0000313" key="2">
    <source>
        <dbReference type="EMBL" id="ATB43705.1"/>
    </source>
</evidence>
<gene>
    <name evidence="2" type="ORF">CYFUS_009185</name>
</gene>
<proteinExistence type="predicted"/>
<dbReference type="SUPFAM" id="SSF50998">
    <property type="entry name" value="Quinoprotein alcohol dehydrogenase-like"/>
    <property type="match status" value="1"/>
</dbReference>
<dbReference type="Proteomes" id="UP000217257">
    <property type="component" value="Chromosome"/>
</dbReference>
<organism evidence="2 3">
    <name type="scientific">Cystobacter fuscus</name>
    <dbReference type="NCBI Taxonomy" id="43"/>
    <lineage>
        <taxon>Bacteria</taxon>
        <taxon>Pseudomonadati</taxon>
        <taxon>Myxococcota</taxon>
        <taxon>Myxococcia</taxon>
        <taxon>Myxococcales</taxon>
        <taxon>Cystobacterineae</taxon>
        <taxon>Archangiaceae</taxon>
        <taxon>Cystobacter</taxon>
    </lineage>
</organism>
<evidence type="ECO:0000313" key="3">
    <source>
        <dbReference type="Proteomes" id="UP000217257"/>
    </source>
</evidence>
<dbReference type="KEGG" id="cfus:CYFUS_009185"/>
<dbReference type="AlphaFoldDB" id="A0A250JII9"/>
<accession>A0A250JII9</accession>
<dbReference type="InterPro" id="IPR011047">
    <property type="entry name" value="Quinoprotein_ADH-like_sf"/>
</dbReference>
<name>A0A250JII9_9BACT</name>
<feature type="region of interest" description="Disordered" evidence="1">
    <location>
        <begin position="43"/>
        <end position="81"/>
    </location>
</feature>
<sequence length="463" mass="48266">MDRETGGEKHMHRLSEAITNRPWRRLLPAAWLAFAAGCGGLEAGAEASEDPSTEERVPQEAGPIVPSSPGATPPSEAAPVAQAQPWFHRVGGPQDDLGTGLAVDGSGHVSLVWLSTPRQDADRAPVEGEQLALSLARYDPEGQRLWTREFPRNRVDAPRVVASPGGDLFLSGNAFLYDIDFGLGAASDGFLVKFSPEGEPLWQRRAGQKVYATVADASGGVFVAAEEWTPDGLLPVLAHHDAQGAFVWTRQLDVVERGTELRAAAWTPSGQWLLAGRLQGALTVDGQRFGAPGEPSLLLLAFGGDGRLAWGKAWPGVDAHVSGLEVDPAGGGVLVGGFSGDLTWGGSRLSGPGAFVLATGAEGAERWARALPCGQAPAAPAVTLDGEGSVAAVCGDTLSRYSLEGEPRNEQVLTPGECSEGNCPVVATALDFVPGHGLGLTGLQRHGDAVTGDQEAFLRLLAP</sequence>
<protein>
    <submittedName>
        <fullName evidence="2">Uncharacterized protein</fullName>
    </submittedName>
</protein>
<reference evidence="2 3" key="1">
    <citation type="submission" date="2017-06" db="EMBL/GenBank/DDBJ databases">
        <title>Sequencing and comparative analysis of myxobacterial genomes.</title>
        <authorList>
            <person name="Rupp O."/>
            <person name="Goesmann A."/>
            <person name="Sogaard-Andersen L."/>
        </authorList>
    </citation>
    <scope>NUCLEOTIDE SEQUENCE [LARGE SCALE GENOMIC DNA]</scope>
    <source>
        <strain evidence="2 3">DSM 52655</strain>
    </source>
</reference>
<evidence type="ECO:0000256" key="1">
    <source>
        <dbReference type="SAM" id="MobiDB-lite"/>
    </source>
</evidence>